<dbReference type="EMBL" id="BAAANY010000010">
    <property type="protein sequence ID" value="GAA1682065.1"/>
    <property type="molecule type" value="Genomic_DNA"/>
</dbReference>
<accession>A0ABN2H4Z5</accession>
<reference evidence="2 3" key="1">
    <citation type="journal article" date="2019" name="Int. J. Syst. Evol. Microbiol.">
        <title>The Global Catalogue of Microorganisms (GCM) 10K type strain sequencing project: providing services to taxonomists for standard genome sequencing and annotation.</title>
        <authorList>
            <consortium name="The Broad Institute Genomics Platform"/>
            <consortium name="The Broad Institute Genome Sequencing Center for Infectious Disease"/>
            <person name="Wu L."/>
            <person name="Ma J."/>
        </authorList>
    </citation>
    <scope>NUCLEOTIDE SEQUENCE [LARGE SCALE GENOMIC DNA]</scope>
    <source>
        <strain evidence="2 3">JCM 14718</strain>
    </source>
</reference>
<protein>
    <submittedName>
        <fullName evidence="2">DUF1266 domain-containing protein</fullName>
    </submittedName>
</protein>
<evidence type="ECO:0000313" key="3">
    <source>
        <dbReference type="Proteomes" id="UP001500618"/>
    </source>
</evidence>
<keyword evidence="3" id="KW-1185">Reference proteome</keyword>
<dbReference type="RefSeq" id="WP_344311243.1">
    <property type="nucleotide sequence ID" value="NZ_BAAANY010000010.1"/>
</dbReference>
<evidence type="ECO:0000259" key="1">
    <source>
        <dbReference type="Pfam" id="PF06889"/>
    </source>
</evidence>
<dbReference type="Pfam" id="PF06889">
    <property type="entry name" value="DUF1266"/>
    <property type="match status" value="1"/>
</dbReference>
<gene>
    <name evidence="2" type="ORF">GCM10009765_34030</name>
</gene>
<sequence length="419" mass="46465">MWQPPTDLEQQLHAAKSRGDLASYQRIVGLGEVYLKVPKSDGDALVDGTGEAYSLPLRKELGRQFLDVCTIGELDELDDDWVMFCAQWENLASNDSHRARWFVVNRGTPIEAAFSHDMIQDWLSEPGRPPGRFVHDKLITTGRGPTRGPLAHGLACGAHLAVSNGVVWNSTINTYCGDYTADMQRLRDDWGIESADAWSQQLGYLFEADNSDPAIQVLLSMRRHLGGPAAASLPVKVWRNEFLTWARGKEIPQDALEETIDLMGMILEYEAAFRDAEMMTGDEVVDTVAGYDYGRAVNVIRWGLAARYCDRAAAERLITQAGELSQATYGSWHEYSLGYALGRVLRFDEGAFGSCYRDTLNTHDILATESASPWKTTKWQSHADVRRAPVASQPAGRVAMTDEQAEGFFARRAAGLPGQ</sequence>
<name>A0ABN2H4Z5_9ACTN</name>
<organism evidence="2 3">
    <name type="scientific">Fodinicola feengrottensis</name>
    <dbReference type="NCBI Taxonomy" id="435914"/>
    <lineage>
        <taxon>Bacteria</taxon>
        <taxon>Bacillati</taxon>
        <taxon>Actinomycetota</taxon>
        <taxon>Actinomycetes</taxon>
        <taxon>Mycobacteriales</taxon>
        <taxon>Fodinicola</taxon>
    </lineage>
</organism>
<evidence type="ECO:0000313" key="2">
    <source>
        <dbReference type="EMBL" id="GAA1682065.1"/>
    </source>
</evidence>
<dbReference type="InterPro" id="IPR009677">
    <property type="entry name" value="DUF1266"/>
</dbReference>
<comment type="caution">
    <text evidence="2">The sequence shown here is derived from an EMBL/GenBank/DDBJ whole genome shotgun (WGS) entry which is preliminary data.</text>
</comment>
<proteinExistence type="predicted"/>
<dbReference type="Proteomes" id="UP001500618">
    <property type="component" value="Unassembled WGS sequence"/>
</dbReference>
<feature type="domain" description="DUF1266" evidence="1">
    <location>
        <begin position="185"/>
        <end position="379"/>
    </location>
</feature>